<dbReference type="EMBL" id="ABXP02000055">
    <property type="protein sequence ID" value="KKC30002.1"/>
    <property type="molecule type" value="Genomic_DNA"/>
</dbReference>
<accession>A0A0F5PMV6</accession>
<protein>
    <submittedName>
        <fullName evidence="1">Uncharacterized protein</fullName>
    </submittedName>
</protein>
<dbReference type="AlphaFoldDB" id="A0A0F5PMV6"/>
<reference evidence="2" key="3">
    <citation type="submission" date="2015-02" db="EMBL/GenBank/DDBJ databases">
        <title>Genome analysis of three genomes within the thermophilic hydrogenogenic bacterial species Caldanaerobacter subterraneus.</title>
        <authorList>
            <person name="Sant'Anna F.H."/>
            <person name="Lebedinsky A."/>
            <person name="Sokolova T."/>
            <person name="Robb F.T."/>
            <person name="Gonzalez J.M."/>
        </authorList>
    </citation>
    <scope>NUCLEOTIDE SEQUENCE [LARGE SCALE GENOMIC DNA]</scope>
    <source>
        <strain evidence="2">DSM 12653</strain>
    </source>
</reference>
<evidence type="ECO:0000313" key="2">
    <source>
        <dbReference type="Proteomes" id="UP000010146"/>
    </source>
</evidence>
<reference evidence="1 2" key="2">
    <citation type="journal article" date="2015" name="BMC Genomics">
        <title>Analysis of three genomes within the thermophilic bacterial species Caldanaerobacter subterraneus with a focus on carbon monoxide dehydrogenase evolution and hydrolase diversity.</title>
        <authorList>
            <person name="Sant'Anna F.H."/>
            <person name="Lebedinsky A.V."/>
            <person name="Sokolova T.G."/>
            <person name="Robb F.T."/>
            <person name="Gonzalez J.M."/>
        </authorList>
    </citation>
    <scope>NUCLEOTIDE SEQUENCE [LARGE SCALE GENOMIC DNA]</scope>
    <source>
        <strain evidence="1 2">DSM 12653</strain>
    </source>
</reference>
<organism evidence="1 2">
    <name type="scientific">Caldanaerobacter subterraneus subsp. pacificus DSM 12653</name>
    <dbReference type="NCBI Taxonomy" id="391606"/>
    <lineage>
        <taxon>Bacteria</taxon>
        <taxon>Bacillati</taxon>
        <taxon>Bacillota</taxon>
        <taxon>Clostridia</taxon>
        <taxon>Thermoanaerobacterales</taxon>
        <taxon>Thermoanaerobacteraceae</taxon>
        <taxon>Caldanaerobacter</taxon>
    </lineage>
</organism>
<proteinExistence type="predicted"/>
<reference evidence="1 2" key="1">
    <citation type="submission" date="2008-07" db="EMBL/GenBank/DDBJ databases">
        <authorList>
            <person name="Gonzalez J."/>
            <person name="Sokolova T."/>
            <person name="Ferriera S."/>
            <person name="Johnson J."/>
            <person name="Kravitz S."/>
            <person name="Beeson K."/>
            <person name="Sutton G."/>
            <person name="Rogers Y.-H."/>
            <person name="Friedman R."/>
            <person name="Frazier M."/>
            <person name="Venter J.C."/>
        </authorList>
    </citation>
    <scope>NUCLEOTIDE SEQUENCE [LARGE SCALE GENOMIC DNA]</scope>
    <source>
        <strain evidence="1 2">DSM 12653</strain>
    </source>
</reference>
<gene>
    <name evidence="1" type="ORF">CDSM653_00958</name>
</gene>
<sequence length="31" mass="3426">MQKEVDILAGLAFIFGKKTLKKEGTALLFNT</sequence>
<dbReference type="Proteomes" id="UP000010146">
    <property type="component" value="Unassembled WGS sequence"/>
</dbReference>
<comment type="caution">
    <text evidence="1">The sequence shown here is derived from an EMBL/GenBank/DDBJ whole genome shotgun (WGS) entry which is preliminary data.</text>
</comment>
<evidence type="ECO:0000313" key="1">
    <source>
        <dbReference type="EMBL" id="KKC30002.1"/>
    </source>
</evidence>
<name>A0A0F5PMV6_9THEO</name>